<dbReference type="InterPro" id="IPR007703">
    <property type="entry name" value="PIF3"/>
</dbReference>
<dbReference type="RefSeq" id="NP_203350.1">
    <property type="nucleotide sequence ID" value="NC_003084.1"/>
</dbReference>
<proteinExistence type="predicted"/>
<reference evidence="2 3" key="1">
    <citation type="journal article" date="2001" name="J. Virol.">
        <title>Genome sequence of a baculovirus pathogenic for Culex nigripalpus.</title>
        <authorList>
            <person name="Afonso C.L."/>
            <person name="Tulman E.R."/>
            <person name="Lu Z."/>
            <person name="Balinsky C.A."/>
            <person name="Moser B.A."/>
            <person name="Becnel J.J."/>
            <person name="Rock D.L."/>
            <person name="Kutish G.F."/>
        </authorList>
    </citation>
    <scope>NUCLEOTIDE SEQUENCE [LARGE SCALE GENOMIC DNA]</scope>
    <source>
        <strain evidence="3">Isolate Florida/1997</strain>
    </source>
</reference>
<dbReference type="GeneID" id="921924"/>
<name>Q77GU5_NPVCO</name>
<evidence type="ECO:0000313" key="3">
    <source>
        <dbReference type="Proteomes" id="UP000006635"/>
    </source>
</evidence>
<keyword evidence="1" id="KW-0472">Membrane</keyword>
<dbReference type="EMBL" id="AF403738">
    <property type="protein sequence ID" value="AAK94124.1"/>
    <property type="molecule type" value="Genomic_DNA"/>
</dbReference>
<keyword evidence="1" id="KW-1133">Transmembrane helix</keyword>
<dbReference type="Proteomes" id="UP000006635">
    <property type="component" value="Segment"/>
</dbReference>
<feature type="transmembrane region" description="Helical" evidence="1">
    <location>
        <begin position="6"/>
        <end position="27"/>
    </location>
</feature>
<evidence type="ECO:0000313" key="2">
    <source>
        <dbReference type="EMBL" id="AAK94124.1"/>
    </source>
</evidence>
<organism evidence="2 3">
    <name type="scientific">Culex nigripalpus nucleopolyhedrovirus (isolate Florida/1997)</name>
    <name type="common">CuniNPV</name>
    <dbReference type="NCBI Taxonomy" id="645993"/>
    <lineage>
        <taxon>Viruses</taxon>
        <taxon>Viruses incertae sedis</taxon>
        <taxon>Naldaviricetes</taxon>
        <taxon>Lefavirales</taxon>
        <taxon>Baculoviridae</taxon>
        <taxon>Deltabaculovirus</taxon>
    </lineage>
</organism>
<organismHost>
    <name type="scientific">Culex nigripalpus</name>
    <dbReference type="NCBI Taxonomy" id="42429"/>
</organismHost>
<keyword evidence="1" id="KW-0812">Transmembrane</keyword>
<protein>
    <submittedName>
        <fullName evidence="2">CUN046 similar to AcMNPV ORF115</fullName>
    </submittedName>
</protein>
<dbReference type="Pfam" id="PF05006">
    <property type="entry name" value="PIF3"/>
    <property type="match status" value="1"/>
</dbReference>
<accession>Q77GU5</accession>
<sequence length="203" mass="22438">MLYGLVVLILVLVMIQLILTSGAKFLAKHAQESRERAARARGESVLPEIHFAGSQHVDCHNTKLPCIDNADCQRNCALTRDGGVSSCIGGFCSTDHKSIPEKRNCVEEHGILRVFTADEFVINQSCLSTYRDIFTDDNKLQPYVCTGGQLEINLLEQAFTPDACVCGTGTTKYIYRPGPYNRPIPVCLTKQQAALLGRVYERA</sequence>
<gene>
    <name evidence="2" type="primary">CUN046</name>
</gene>
<keyword evidence="3" id="KW-1185">Reference proteome</keyword>
<evidence type="ECO:0000256" key="1">
    <source>
        <dbReference type="SAM" id="Phobius"/>
    </source>
</evidence>
<dbReference type="KEGG" id="vg:921924"/>